<evidence type="ECO:0000256" key="2">
    <source>
        <dbReference type="ARBA" id="ARBA00022679"/>
    </source>
</evidence>
<dbReference type="PROSITE" id="PS50865">
    <property type="entry name" value="ZF_MYND_2"/>
    <property type="match status" value="1"/>
</dbReference>
<evidence type="ECO:0000256" key="4">
    <source>
        <dbReference type="ARBA" id="ARBA00022723"/>
    </source>
</evidence>
<feature type="region of interest" description="Disordered" evidence="11">
    <location>
        <begin position="183"/>
        <end position="205"/>
    </location>
</feature>
<keyword evidence="5 10" id="KW-0863">Zinc-finger</keyword>
<sequence>GGAMHNNGNEISKPLEKTTSQLSISNLSASVTANKPDVEVPELTYGSNPRMPSASIVIDLRFSPEKGRYFVANRDLTPGDVILREEPYAAVLESVFRSNHCAHCLKKTPTPIPCCECSTVQYCGETCRDLSWNEYHKIECGILRYLEPSRFLGKMPHLALRIVTKTGMQNLIQHSMSAMIPIAKEGNSPQGAGGGSQQQSSHFDPTSYRSVHNLATNADKRTFEDLIKKTVQAIFTEKCLKFNGFFGEGSPEEVHRAEVFVSSLLLRHLQIASTNGLEMAECILKNNDITKFDIIPVGGAIFPTMSFFNHSCYPNCLRLGYQNFQVIRVVRPILRGEEINIDYGFDFYANPIEKRQARANSQYYFHCSCVACVNDWPTYDDFMSRSREYKVKITADVLTEVNRQASAYAEGMDHLIRLDIGKALPLLRDYLLVVGQLVAHPDPQFIDCEEAYKQCLWLEGRHFKSNR</sequence>
<protein>
    <recommendedName>
        <fullName evidence="8">Protein-lysine N-methyltransferase SMYD4</fullName>
    </recommendedName>
    <alternativeName>
        <fullName evidence="9">SET and MYND domain-containing protein 4</fullName>
    </alternativeName>
</protein>
<evidence type="ECO:0000259" key="12">
    <source>
        <dbReference type="PROSITE" id="PS50280"/>
    </source>
</evidence>
<dbReference type="GO" id="GO:0005737">
    <property type="term" value="C:cytoplasm"/>
    <property type="evidence" value="ECO:0007669"/>
    <property type="project" value="TreeGrafter"/>
</dbReference>
<dbReference type="Pfam" id="PF00856">
    <property type="entry name" value="SET"/>
    <property type="match status" value="1"/>
</dbReference>
<dbReference type="GO" id="GO:0008270">
    <property type="term" value="F:zinc ion binding"/>
    <property type="evidence" value="ECO:0007669"/>
    <property type="project" value="UniProtKB-KW"/>
</dbReference>
<dbReference type="InterPro" id="IPR044421">
    <property type="entry name" value="SMYD4_SET"/>
</dbReference>
<organism evidence="14">
    <name type="scientific">Lepeophtheirus salmonis</name>
    <name type="common">Salmon louse</name>
    <name type="synonym">Caligus salmonis</name>
    <dbReference type="NCBI Taxonomy" id="72036"/>
    <lineage>
        <taxon>Eukaryota</taxon>
        <taxon>Metazoa</taxon>
        <taxon>Ecdysozoa</taxon>
        <taxon>Arthropoda</taxon>
        <taxon>Crustacea</taxon>
        <taxon>Multicrustacea</taxon>
        <taxon>Hexanauplia</taxon>
        <taxon>Copepoda</taxon>
        <taxon>Siphonostomatoida</taxon>
        <taxon>Caligidae</taxon>
        <taxon>Lepeophtheirus</taxon>
    </lineage>
</organism>
<feature type="non-terminal residue" evidence="14">
    <location>
        <position position="1"/>
    </location>
</feature>
<evidence type="ECO:0000256" key="6">
    <source>
        <dbReference type="ARBA" id="ARBA00022833"/>
    </source>
</evidence>
<dbReference type="GO" id="GO:0008276">
    <property type="term" value="F:protein methyltransferase activity"/>
    <property type="evidence" value="ECO:0007669"/>
    <property type="project" value="UniProtKB-ARBA"/>
</dbReference>
<comment type="function">
    <text evidence="7">Protein-lysine N-methyltransferase. Monomethylates PRMT5, modulating its transcriptional activity. May also act as a histone methyltransferase. Plays a critical role in cardiac development. Acts as a key epigenetic regulator of gene expression during cardiac development via its dual activities as a methyltransferase and negative regulator of HDAC1.</text>
</comment>
<keyword evidence="4" id="KW-0479">Metal-binding</keyword>
<evidence type="ECO:0000256" key="8">
    <source>
        <dbReference type="ARBA" id="ARBA00093635"/>
    </source>
</evidence>
<dbReference type="Gene3D" id="2.170.270.10">
    <property type="entry name" value="SET domain"/>
    <property type="match status" value="1"/>
</dbReference>
<dbReference type="SMART" id="SM00317">
    <property type="entry name" value="SET"/>
    <property type="match status" value="1"/>
</dbReference>
<dbReference type="PANTHER" id="PTHR46165:SF7">
    <property type="entry name" value="SET AND MYND DOMAIN-CONTAINING PROTEIN 4"/>
    <property type="match status" value="1"/>
</dbReference>
<dbReference type="GO" id="GO:0005634">
    <property type="term" value="C:nucleus"/>
    <property type="evidence" value="ECO:0007669"/>
    <property type="project" value="TreeGrafter"/>
</dbReference>
<keyword evidence="1" id="KW-0489">Methyltransferase</keyword>
<dbReference type="GO" id="GO:0042826">
    <property type="term" value="F:histone deacetylase binding"/>
    <property type="evidence" value="ECO:0007669"/>
    <property type="project" value="TreeGrafter"/>
</dbReference>
<evidence type="ECO:0000256" key="7">
    <source>
        <dbReference type="ARBA" id="ARBA00093423"/>
    </source>
</evidence>
<dbReference type="GO" id="GO:0008757">
    <property type="term" value="F:S-adenosylmethionine-dependent methyltransferase activity"/>
    <property type="evidence" value="ECO:0007669"/>
    <property type="project" value="UniProtKB-ARBA"/>
</dbReference>
<name>A0A0K2TJF0_LEPSM</name>
<feature type="non-terminal residue" evidence="14">
    <location>
        <position position="467"/>
    </location>
</feature>
<dbReference type="GO" id="GO:0008170">
    <property type="term" value="F:N-methyltransferase activity"/>
    <property type="evidence" value="ECO:0007669"/>
    <property type="project" value="UniProtKB-ARBA"/>
</dbReference>
<evidence type="ECO:0000256" key="1">
    <source>
        <dbReference type="ARBA" id="ARBA00022603"/>
    </source>
</evidence>
<dbReference type="PANTHER" id="PTHR46165">
    <property type="entry name" value="SET AND MYND DOMAIN-CONTAINING PROTEIN 4"/>
    <property type="match status" value="1"/>
</dbReference>
<feature type="domain" description="MYND-type" evidence="13">
    <location>
        <begin position="101"/>
        <end position="140"/>
    </location>
</feature>
<dbReference type="CDD" id="cd10536">
    <property type="entry name" value="SET_SMYD4"/>
    <property type="match status" value="1"/>
</dbReference>
<evidence type="ECO:0000256" key="5">
    <source>
        <dbReference type="ARBA" id="ARBA00022771"/>
    </source>
</evidence>
<dbReference type="PROSITE" id="PS50280">
    <property type="entry name" value="SET"/>
    <property type="match status" value="1"/>
</dbReference>
<dbReference type="InterPro" id="IPR046341">
    <property type="entry name" value="SET_dom_sf"/>
</dbReference>
<evidence type="ECO:0000256" key="9">
    <source>
        <dbReference type="ARBA" id="ARBA00093680"/>
    </source>
</evidence>
<dbReference type="OrthoDB" id="5945798at2759"/>
<evidence type="ECO:0000256" key="11">
    <source>
        <dbReference type="SAM" id="MobiDB-lite"/>
    </source>
</evidence>
<feature type="domain" description="SET" evidence="12">
    <location>
        <begin position="52"/>
        <end position="344"/>
    </location>
</feature>
<keyword evidence="3" id="KW-0949">S-adenosyl-L-methionine</keyword>
<evidence type="ECO:0000256" key="10">
    <source>
        <dbReference type="PROSITE-ProRule" id="PRU00134"/>
    </source>
</evidence>
<dbReference type="InterPro" id="IPR052097">
    <property type="entry name" value="SET-MYND_domain_protein"/>
</dbReference>
<dbReference type="AlphaFoldDB" id="A0A0K2TJF0"/>
<evidence type="ECO:0000259" key="13">
    <source>
        <dbReference type="PROSITE" id="PS50865"/>
    </source>
</evidence>
<dbReference type="InterPro" id="IPR002893">
    <property type="entry name" value="Znf_MYND"/>
</dbReference>
<keyword evidence="6" id="KW-0862">Zinc</keyword>
<keyword evidence="2" id="KW-0808">Transferase</keyword>
<proteinExistence type="predicted"/>
<dbReference type="Pfam" id="PF01753">
    <property type="entry name" value="zf-MYND"/>
    <property type="match status" value="1"/>
</dbReference>
<dbReference type="Gene3D" id="1.10.220.160">
    <property type="match status" value="1"/>
</dbReference>
<reference evidence="14" key="1">
    <citation type="submission" date="2014-05" db="EMBL/GenBank/DDBJ databases">
        <authorList>
            <person name="Chronopoulou M."/>
        </authorList>
    </citation>
    <scope>NUCLEOTIDE SEQUENCE</scope>
    <source>
        <tissue evidence="14">Whole organism</tissue>
    </source>
</reference>
<dbReference type="GO" id="GO:0032259">
    <property type="term" value="P:methylation"/>
    <property type="evidence" value="ECO:0007669"/>
    <property type="project" value="UniProtKB-KW"/>
</dbReference>
<dbReference type="InterPro" id="IPR001214">
    <property type="entry name" value="SET_dom"/>
</dbReference>
<dbReference type="SUPFAM" id="SSF82199">
    <property type="entry name" value="SET domain"/>
    <property type="match status" value="1"/>
</dbReference>
<evidence type="ECO:0000256" key="3">
    <source>
        <dbReference type="ARBA" id="ARBA00022691"/>
    </source>
</evidence>
<evidence type="ECO:0000313" key="14">
    <source>
        <dbReference type="EMBL" id="CDW26049.1"/>
    </source>
</evidence>
<dbReference type="EMBL" id="HACA01008688">
    <property type="protein sequence ID" value="CDW26049.1"/>
    <property type="molecule type" value="Transcribed_RNA"/>
</dbReference>
<accession>A0A0K2TJF0</accession>
<dbReference type="SUPFAM" id="SSF144232">
    <property type="entry name" value="HIT/MYND zinc finger-like"/>
    <property type="match status" value="1"/>
</dbReference>
<dbReference type="Gene3D" id="6.10.140.2220">
    <property type="match status" value="1"/>
</dbReference>